<sequence>MACLAYQFPNGTAKMYKGKWVEKGLEKLPDDCFFITDFTKKKSFYFEIDQEISSFSNADLTFNNEDNIFVANEKAYLNGLQYFIDGFEMFGIQKAIFSRIKLVEKEDLLEMETVFNRLAKAYKSQALVYLASDEKFGTWIGATPETLLSGNENCMKSMALAGTKSSEETEWTEKEQEEQQYVVDFVKDKINEQSPGKLVVSQAETVKKGAVYHLQTDYEFQLPKEKWNALMQSLHPTPAVCGTPSDLAQEHILTNEPHEREFYTGLVGLKSKDELAVYVNLRCMQVLKENFALYVGGGITLASDLAKELQETEDKSETLLSVIFG</sequence>
<accession>A0A4Q4KP06</accession>
<dbReference type="EMBL" id="SETE01000002">
    <property type="protein sequence ID" value="RYM34858.1"/>
    <property type="molecule type" value="Genomic_DNA"/>
</dbReference>
<dbReference type="InterPro" id="IPR015890">
    <property type="entry name" value="Chorismate_C"/>
</dbReference>
<evidence type="ECO:0000313" key="2">
    <source>
        <dbReference type="EMBL" id="RYM34858.1"/>
    </source>
</evidence>
<organism evidence="2 3">
    <name type="scientific">Brumimicrobium glaciale</name>
    <dbReference type="NCBI Taxonomy" id="200475"/>
    <lineage>
        <taxon>Bacteria</taxon>
        <taxon>Pseudomonadati</taxon>
        <taxon>Bacteroidota</taxon>
        <taxon>Flavobacteriia</taxon>
        <taxon>Flavobacteriales</taxon>
        <taxon>Crocinitomicaceae</taxon>
        <taxon>Brumimicrobium</taxon>
    </lineage>
</organism>
<protein>
    <recommendedName>
        <fullName evidence="1">Chorismate-utilising enzyme C-terminal domain-containing protein</fullName>
    </recommendedName>
</protein>
<dbReference type="Gene3D" id="3.60.120.10">
    <property type="entry name" value="Anthranilate synthase"/>
    <property type="match status" value="1"/>
</dbReference>
<dbReference type="Pfam" id="PF00425">
    <property type="entry name" value="Chorismate_bind"/>
    <property type="match status" value="1"/>
</dbReference>
<reference evidence="2 3" key="1">
    <citation type="submission" date="2019-02" db="EMBL/GenBank/DDBJ databases">
        <title>Genome sequence of the sea-ice species Brumimicrobium glaciale.</title>
        <authorList>
            <person name="Bowman J.P."/>
        </authorList>
    </citation>
    <scope>NUCLEOTIDE SEQUENCE [LARGE SCALE GENOMIC DNA]</scope>
    <source>
        <strain evidence="2 3">IC156</strain>
    </source>
</reference>
<comment type="caution">
    <text evidence="2">The sequence shown here is derived from an EMBL/GenBank/DDBJ whole genome shotgun (WGS) entry which is preliminary data.</text>
</comment>
<dbReference type="AlphaFoldDB" id="A0A4Q4KP06"/>
<dbReference type="InterPro" id="IPR005801">
    <property type="entry name" value="ADC_synthase"/>
</dbReference>
<evidence type="ECO:0000259" key="1">
    <source>
        <dbReference type="Pfam" id="PF00425"/>
    </source>
</evidence>
<name>A0A4Q4KP06_9FLAO</name>
<evidence type="ECO:0000313" key="3">
    <source>
        <dbReference type="Proteomes" id="UP000293952"/>
    </source>
</evidence>
<dbReference type="RefSeq" id="WP_130092866.1">
    <property type="nucleotide sequence ID" value="NZ_SETE01000002.1"/>
</dbReference>
<dbReference type="PANTHER" id="PTHR42839">
    <property type="entry name" value="ISOCHORISMATE SYNTHASE ENTC"/>
    <property type="match status" value="1"/>
</dbReference>
<feature type="domain" description="Chorismate-utilising enzyme C-terminal" evidence="1">
    <location>
        <begin position="73"/>
        <end position="315"/>
    </location>
</feature>
<dbReference type="OrthoDB" id="9806579at2"/>
<dbReference type="Proteomes" id="UP000293952">
    <property type="component" value="Unassembled WGS sequence"/>
</dbReference>
<keyword evidence="3" id="KW-1185">Reference proteome</keyword>
<gene>
    <name evidence="2" type="ORF">ERX46_05640</name>
</gene>
<proteinExistence type="predicted"/>
<dbReference type="PANTHER" id="PTHR42839:SF2">
    <property type="entry name" value="ISOCHORISMATE SYNTHASE ENTC"/>
    <property type="match status" value="1"/>
</dbReference>
<dbReference type="SUPFAM" id="SSF56322">
    <property type="entry name" value="ADC synthase"/>
    <property type="match status" value="1"/>
</dbReference>